<accession>A0A1F5S3R3</accession>
<evidence type="ECO:0000313" key="3">
    <source>
        <dbReference type="Proteomes" id="UP000177407"/>
    </source>
</evidence>
<name>A0A1F5S3R3_9BACT</name>
<proteinExistence type="predicted"/>
<keyword evidence="1" id="KW-0472">Membrane</keyword>
<sequence>MSFGAILCWVLWFLVLFFVDPGEAGIFDFIFFYLSLFLASVGSLSVLGLALRMKFSKDEVVFRAVTISFRQAAMLSFLVIGSLLLQSKNLLNWWNIIFLVLAVVIFEFFFITYGRGR</sequence>
<evidence type="ECO:0000256" key="1">
    <source>
        <dbReference type="SAM" id="Phobius"/>
    </source>
</evidence>
<feature type="transmembrane region" description="Helical" evidence="1">
    <location>
        <begin position="31"/>
        <end position="51"/>
    </location>
</feature>
<dbReference type="AlphaFoldDB" id="A0A1F5S3R3"/>
<organism evidence="2 3">
    <name type="scientific">Candidatus Falkowbacteria bacterium RIFOXYA2_FULL_38_12</name>
    <dbReference type="NCBI Taxonomy" id="1797993"/>
    <lineage>
        <taxon>Bacteria</taxon>
        <taxon>Candidatus Falkowiibacteriota</taxon>
    </lineage>
</organism>
<dbReference type="Proteomes" id="UP000177407">
    <property type="component" value="Unassembled WGS sequence"/>
</dbReference>
<reference evidence="2 3" key="1">
    <citation type="journal article" date="2016" name="Nat. Commun.">
        <title>Thousands of microbial genomes shed light on interconnected biogeochemical processes in an aquifer system.</title>
        <authorList>
            <person name="Anantharaman K."/>
            <person name="Brown C.T."/>
            <person name="Hug L.A."/>
            <person name="Sharon I."/>
            <person name="Castelle C.J."/>
            <person name="Probst A.J."/>
            <person name="Thomas B.C."/>
            <person name="Singh A."/>
            <person name="Wilkins M.J."/>
            <person name="Karaoz U."/>
            <person name="Brodie E.L."/>
            <person name="Williams K.H."/>
            <person name="Hubbard S.S."/>
            <person name="Banfield J.F."/>
        </authorList>
    </citation>
    <scope>NUCLEOTIDE SEQUENCE [LARGE SCALE GENOMIC DNA]</scope>
</reference>
<dbReference type="EMBL" id="MFGA01000008">
    <property type="protein sequence ID" value="OGF21325.1"/>
    <property type="molecule type" value="Genomic_DNA"/>
</dbReference>
<protein>
    <submittedName>
        <fullName evidence="2">Uncharacterized protein</fullName>
    </submittedName>
</protein>
<evidence type="ECO:0000313" key="2">
    <source>
        <dbReference type="EMBL" id="OGF21325.1"/>
    </source>
</evidence>
<keyword evidence="1" id="KW-0812">Transmembrane</keyword>
<gene>
    <name evidence="2" type="ORF">A2257_00905</name>
</gene>
<feature type="transmembrane region" description="Helical" evidence="1">
    <location>
        <begin position="91"/>
        <end position="113"/>
    </location>
</feature>
<feature type="transmembrane region" description="Helical" evidence="1">
    <location>
        <begin position="60"/>
        <end position="85"/>
    </location>
</feature>
<keyword evidence="1" id="KW-1133">Transmembrane helix</keyword>
<comment type="caution">
    <text evidence="2">The sequence shown here is derived from an EMBL/GenBank/DDBJ whole genome shotgun (WGS) entry which is preliminary data.</text>
</comment>